<evidence type="ECO:0000256" key="7">
    <source>
        <dbReference type="ARBA" id="ARBA00023163"/>
    </source>
</evidence>
<keyword evidence="8 9" id="KW-0539">Nucleus</keyword>
<dbReference type="EMBL" id="JAATIS010005477">
    <property type="protein sequence ID" value="KAG2458748.1"/>
    <property type="molecule type" value="Genomic_DNA"/>
</dbReference>
<keyword evidence="4" id="KW-0805">Transcription regulation</keyword>
<dbReference type="InterPro" id="IPR051003">
    <property type="entry name" value="AP_axis_regulatory_Homeobox"/>
</dbReference>
<dbReference type="Proteomes" id="UP000886611">
    <property type="component" value="Unassembled WGS sequence"/>
</dbReference>
<dbReference type="GO" id="GO:0000981">
    <property type="term" value="F:DNA-binding transcription factor activity, RNA polymerase II-specific"/>
    <property type="evidence" value="ECO:0007669"/>
    <property type="project" value="InterPro"/>
</dbReference>
<sequence>MDEVEEGVPSYQCRTSVPSTFGTHPSRLVSGSAAYPTVDRPNYFSSEPIKQCQPLSGSVASANVGYGCHIGNTCCSCKIPHGVGIQHNTMRTAAHGYSVENYVDISGFSNTNVHCSETQPRSREYTFYQGFGTSYSRIPGYIDVSMMQARTSPSERKNEGVIQMEGYKPWTLPHGWNWSGKEQTHMSQIWKPSHPGEIVLNQQDAIPYRPGRKKRVPYTKLQLKELEREYTVNKFITKDKRRKISASTTLTERQVTIWFQNRRVKDKKVLAKSRNFIT</sequence>
<evidence type="ECO:0000256" key="6">
    <source>
        <dbReference type="ARBA" id="ARBA00023155"/>
    </source>
</evidence>
<keyword evidence="6 9" id="KW-0371">Homeobox</keyword>
<evidence type="ECO:0000256" key="10">
    <source>
        <dbReference type="RuleBase" id="RU000682"/>
    </source>
</evidence>
<dbReference type="InterPro" id="IPR017970">
    <property type="entry name" value="Homeobox_CS"/>
</dbReference>
<dbReference type="AlphaFoldDB" id="A0A8X7WY02"/>
<evidence type="ECO:0000313" key="12">
    <source>
        <dbReference type="EMBL" id="KAG2458748.1"/>
    </source>
</evidence>
<name>A0A8X7WY02_POLSE</name>
<evidence type="ECO:0000256" key="1">
    <source>
        <dbReference type="ARBA" id="ARBA00004123"/>
    </source>
</evidence>
<accession>A0A8X7WY02</accession>
<dbReference type="InterPro" id="IPR009057">
    <property type="entry name" value="Homeodomain-like_sf"/>
</dbReference>
<keyword evidence="5 9" id="KW-0238">DNA-binding</keyword>
<dbReference type="GO" id="GO:0005634">
    <property type="term" value="C:nucleus"/>
    <property type="evidence" value="ECO:0007669"/>
    <property type="project" value="UniProtKB-SubCell"/>
</dbReference>
<keyword evidence="7" id="KW-0804">Transcription</keyword>
<feature type="domain" description="Homeobox" evidence="11">
    <location>
        <begin position="209"/>
        <end position="269"/>
    </location>
</feature>
<evidence type="ECO:0000256" key="8">
    <source>
        <dbReference type="ARBA" id="ARBA00023242"/>
    </source>
</evidence>
<organism evidence="12 13">
    <name type="scientific">Polypterus senegalus</name>
    <name type="common">Senegal bichir</name>
    <dbReference type="NCBI Taxonomy" id="55291"/>
    <lineage>
        <taxon>Eukaryota</taxon>
        <taxon>Metazoa</taxon>
        <taxon>Chordata</taxon>
        <taxon>Craniata</taxon>
        <taxon>Vertebrata</taxon>
        <taxon>Euteleostomi</taxon>
        <taxon>Actinopterygii</taxon>
        <taxon>Polypteriformes</taxon>
        <taxon>Polypteridae</taxon>
        <taxon>Polypterus</taxon>
    </lineage>
</organism>
<dbReference type="Pfam" id="PF12284">
    <property type="entry name" value="HoxA13_N"/>
    <property type="match status" value="1"/>
</dbReference>
<proteinExistence type="inferred from homology"/>
<dbReference type="Pfam" id="PF00046">
    <property type="entry name" value="Homeodomain"/>
    <property type="match status" value="1"/>
</dbReference>
<dbReference type="OrthoDB" id="6159439at2759"/>
<evidence type="ECO:0000256" key="5">
    <source>
        <dbReference type="ARBA" id="ARBA00023125"/>
    </source>
</evidence>
<keyword evidence="13" id="KW-1185">Reference proteome</keyword>
<dbReference type="CDD" id="cd00086">
    <property type="entry name" value="homeodomain"/>
    <property type="match status" value="1"/>
</dbReference>
<evidence type="ECO:0000259" key="11">
    <source>
        <dbReference type="PROSITE" id="PS50071"/>
    </source>
</evidence>
<dbReference type="Gene3D" id="1.10.10.60">
    <property type="entry name" value="Homeodomain-like"/>
    <property type="match status" value="1"/>
</dbReference>
<evidence type="ECO:0000256" key="3">
    <source>
        <dbReference type="ARBA" id="ARBA00022473"/>
    </source>
</evidence>
<dbReference type="InterPro" id="IPR022067">
    <property type="entry name" value="HoxA13_N"/>
</dbReference>
<comment type="subcellular location">
    <subcellularLocation>
        <location evidence="1 9 10">Nucleus</location>
    </subcellularLocation>
</comment>
<dbReference type="PROSITE" id="PS00027">
    <property type="entry name" value="HOMEOBOX_1"/>
    <property type="match status" value="1"/>
</dbReference>
<dbReference type="InterPro" id="IPR001356">
    <property type="entry name" value="HD"/>
</dbReference>
<evidence type="ECO:0000256" key="2">
    <source>
        <dbReference type="ARBA" id="ARBA00006317"/>
    </source>
</evidence>
<dbReference type="FunFam" id="1.10.10.60:FF:000084">
    <property type="entry name" value="Homeobox protein Hox-D13"/>
    <property type="match status" value="1"/>
</dbReference>
<evidence type="ECO:0000256" key="4">
    <source>
        <dbReference type="ARBA" id="ARBA00023015"/>
    </source>
</evidence>
<dbReference type="SUPFAM" id="SSF46689">
    <property type="entry name" value="Homeodomain-like"/>
    <property type="match status" value="1"/>
</dbReference>
<reference evidence="12 13" key="1">
    <citation type="journal article" date="2021" name="Cell">
        <title>Tracing the genetic footprints of vertebrate landing in non-teleost ray-finned fishes.</title>
        <authorList>
            <person name="Bi X."/>
            <person name="Wang K."/>
            <person name="Yang L."/>
            <person name="Pan H."/>
            <person name="Jiang H."/>
            <person name="Wei Q."/>
            <person name="Fang M."/>
            <person name="Yu H."/>
            <person name="Zhu C."/>
            <person name="Cai Y."/>
            <person name="He Y."/>
            <person name="Gan X."/>
            <person name="Zeng H."/>
            <person name="Yu D."/>
            <person name="Zhu Y."/>
            <person name="Jiang H."/>
            <person name="Qiu Q."/>
            <person name="Yang H."/>
            <person name="Zhang Y.E."/>
            <person name="Wang W."/>
            <person name="Zhu M."/>
            <person name="He S."/>
            <person name="Zhang G."/>
        </authorList>
    </citation>
    <scope>NUCLEOTIDE SEQUENCE [LARGE SCALE GENOMIC DNA]</scope>
    <source>
        <strain evidence="12">Bchr_013</strain>
    </source>
</reference>
<feature type="DNA-binding region" description="Homeobox" evidence="9">
    <location>
        <begin position="211"/>
        <end position="270"/>
    </location>
</feature>
<evidence type="ECO:0000313" key="13">
    <source>
        <dbReference type="Proteomes" id="UP000886611"/>
    </source>
</evidence>
<feature type="non-terminal residue" evidence="12">
    <location>
        <position position="278"/>
    </location>
</feature>
<evidence type="ECO:0000256" key="9">
    <source>
        <dbReference type="PROSITE-ProRule" id="PRU00108"/>
    </source>
</evidence>
<comment type="caution">
    <text evidence="12">The sequence shown here is derived from an EMBL/GenBank/DDBJ whole genome shotgun (WGS) entry which is preliminary data.</text>
</comment>
<feature type="non-terminal residue" evidence="12">
    <location>
        <position position="1"/>
    </location>
</feature>
<dbReference type="SMART" id="SM00389">
    <property type="entry name" value="HOX"/>
    <property type="match status" value="1"/>
</dbReference>
<protein>
    <submittedName>
        <fullName evidence="12">HXD13 protein</fullName>
    </submittedName>
</protein>
<keyword evidence="3" id="KW-0217">Developmental protein</keyword>
<dbReference type="GO" id="GO:0003677">
    <property type="term" value="F:DNA binding"/>
    <property type="evidence" value="ECO:0007669"/>
    <property type="project" value="UniProtKB-UniRule"/>
</dbReference>
<dbReference type="PANTHER" id="PTHR45804">
    <property type="entry name" value="SEGMENTATION PROTEIN FUSHI TARAZU-LIKE PROTEIN"/>
    <property type="match status" value="1"/>
</dbReference>
<gene>
    <name evidence="12" type="primary">Hoxd13</name>
    <name evidence="12" type="ORF">GTO96_0019953</name>
</gene>
<comment type="similarity">
    <text evidence="2">Belongs to the Abd-B homeobox family.</text>
</comment>
<dbReference type="PANTHER" id="PTHR45804:SF3">
    <property type="entry name" value="HOMEOBOX PROTEIN HOX-A13"/>
    <property type="match status" value="1"/>
</dbReference>
<dbReference type="PROSITE" id="PS50071">
    <property type="entry name" value="HOMEOBOX_2"/>
    <property type="match status" value="1"/>
</dbReference>